<accession>A0A507R3T6</accession>
<keyword evidence="2" id="KW-0732">Signal</keyword>
<evidence type="ECO:0000256" key="2">
    <source>
        <dbReference type="SAM" id="SignalP"/>
    </source>
</evidence>
<keyword evidence="1" id="KW-1133">Transmembrane helix</keyword>
<evidence type="ECO:0000313" key="3">
    <source>
        <dbReference type="EMBL" id="TQB77559.1"/>
    </source>
</evidence>
<feature type="signal peptide" evidence="2">
    <location>
        <begin position="1"/>
        <end position="26"/>
    </location>
</feature>
<gene>
    <name evidence="3" type="ORF">MPDQ_000100</name>
</gene>
<evidence type="ECO:0000256" key="1">
    <source>
        <dbReference type="SAM" id="Phobius"/>
    </source>
</evidence>
<comment type="caution">
    <text evidence="3">The sequence shown here is derived from an EMBL/GenBank/DDBJ whole genome shotgun (WGS) entry which is preliminary data.</text>
</comment>
<reference evidence="3 4" key="1">
    <citation type="submission" date="2019-06" db="EMBL/GenBank/DDBJ databases">
        <title>Wine fermentation using esterase from Monascus purpureus.</title>
        <authorList>
            <person name="Geng C."/>
            <person name="Zhang Y."/>
        </authorList>
    </citation>
    <scope>NUCLEOTIDE SEQUENCE [LARGE SCALE GENOMIC DNA]</scope>
    <source>
        <strain evidence="3">HQ1</strain>
    </source>
</reference>
<keyword evidence="1" id="KW-0812">Transmembrane</keyword>
<protein>
    <submittedName>
        <fullName evidence="3">Uncharacterized protein</fullName>
    </submittedName>
</protein>
<proteinExistence type="predicted"/>
<dbReference type="Proteomes" id="UP000319663">
    <property type="component" value="Unassembled WGS sequence"/>
</dbReference>
<sequence length="249" mass="28545">MEKNSDRKRVWKVLRVLDLFLRTSLGQQSSTTETRDTLSQKEYSVSTDLCYIFEKILSEIYSKQNVDPRVLQHVSKHHREWAAHFHEGLRVDRIPSTEDGTLLAHASVNSAVLNINLLQGLLRADEIPKRLPFVMNSVFVSALVLGTGFFADLERLFPLGETLLRAYQLLECFQSPDELAKWSVGIVRSLREACSKLVNRRHERLLKRQRCLVRVYSAISNLVLARRVGLCLPRGLKSLVLKMIMEMTA</sequence>
<name>A0A507R3T6_MONPU</name>
<evidence type="ECO:0000313" key="4">
    <source>
        <dbReference type="Proteomes" id="UP000319663"/>
    </source>
</evidence>
<feature type="transmembrane region" description="Helical" evidence="1">
    <location>
        <begin position="133"/>
        <end position="151"/>
    </location>
</feature>
<feature type="chain" id="PRO_5021191124" evidence="2">
    <location>
        <begin position="27"/>
        <end position="249"/>
    </location>
</feature>
<organism evidence="3 4">
    <name type="scientific">Monascus purpureus</name>
    <name type="common">Red mold</name>
    <name type="synonym">Monascus anka</name>
    <dbReference type="NCBI Taxonomy" id="5098"/>
    <lineage>
        <taxon>Eukaryota</taxon>
        <taxon>Fungi</taxon>
        <taxon>Dikarya</taxon>
        <taxon>Ascomycota</taxon>
        <taxon>Pezizomycotina</taxon>
        <taxon>Eurotiomycetes</taxon>
        <taxon>Eurotiomycetidae</taxon>
        <taxon>Eurotiales</taxon>
        <taxon>Aspergillaceae</taxon>
        <taxon>Monascus</taxon>
    </lineage>
</organism>
<keyword evidence="4" id="KW-1185">Reference proteome</keyword>
<dbReference type="EMBL" id="VIFY01000001">
    <property type="protein sequence ID" value="TQB77559.1"/>
    <property type="molecule type" value="Genomic_DNA"/>
</dbReference>
<keyword evidence="1" id="KW-0472">Membrane</keyword>
<dbReference type="STRING" id="5098.A0A507R3T6"/>
<dbReference type="AlphaFoldDB" id="A0A507R3T6"/>